<dbReference type="PANTHER" id="PTHR34818:SF1">
    <property type="entry name" value="PROTEIN BLI-3"/>
    <property type="match status" value="1"/>
</dbReference>
<keyword evidence="3" id="KW-1185">Reference proteome</keyword>
<dbReference type="InterPro" id="IPR052917">
    <property type="entry name" value="Stress-Dev_Protein"/>
</dbReference>
<reference evidence="3" key="1">
    <citation type="journal article" date="2019" name="Int. J. Syst. Evol. Microbiol.">
        <title>The Global Catalogue of Microorganisms (GCM) 10K type strain sequencing project: providing services to taxonomists for standard genome sequencing and annotation.</title>
        <authorList>
            <consortium name="The Broad Institute Genomics Platform"/>
            <consortium name="The Broad Institute Genome Sequencing Center for Infectious Disease"/>
            <person name="Wu L."/>
            <person name="Ma J."/>
        </authorList>
    </citation>
    <scope>NUCLEOTIDE SEQUENCE [LARGE SCALE GENOMIC DNA]</scope>
    <source>
        <strain evidence="3">CGMCC 4.7181</strain>
    </source>
</reference>
<comment type="caution">
    <text evidence="2">The sequence shown here is derived from an EMBL/GenBank/DDBJ whole genome shotgun (WGS) entry which is preliminary data.</text>
</comment>
<dbReference type="Gene3D" id="2.30.110.10">
    <property type="entry name" value="Electron Transport, Fmn-binding Protein, Chain A"/>
    <property type="match status" value="1"/>
</dbReference>
<dbReference type="PANTHER" id="PTHR34818">
    <property type="entry name" value="PROTEIN BLI-3"/>
    <property type="match status" value="1"/>
</dbReference>
<dbReference type="SUPFAM" id="SSF50475">
    <property type="entry name" value="FMN-binding split barrel"/>
    <property type="match status" value="1"/>
</dbReference>
<proteinExistence type="predicted"/>
<dbReference type="EMBL" id="BMMQ01000009">
    <property type="protein sequence ID" value="GGO66467.1"/>
    <property type="molecule type" value="Genomic_DNA"/>
</dbReference>
<dbReference type="Proteomes" id="UP000638043">
    <property type="component" value="Unassembled WGS sequence"/>
</dbReference>
<protein>
    <submittedName>
        <fullName evidence="2">General stress protein</fullName>
    </submittedName>
</protein>
<evidence type="ECO:0000313" key="3">
    <source>
        <dbReference type="Proteomes" id="UP000638043"/>
    </source>
</evidence>
<organism evidence="2 3">
    <name type="scientific">Microbacterium nanhaiense</name>
    <dbReference type="NCBI Taxonomy" id="1301026"/>
    <lineage>
        <taxon>Bacteria</taxon>
        <taxon>Bacillati</taxon>
        <taxon>Actinomycetota</taxon>
        <taxon>Actinomycetes</taxon>
        <taxon>Micrococcales</taxon>
        <taxon>Microbacteriaceae</taxon>
        <taxon>Microbacterium</taxon>
    </lineage>
</organism>
<gene>
    <name evidence="2" type="ORF">GCM10010910_25980</name>
</gene>
<sequence length="160" mass="17523">MTDTTPTQRVAELISDHRIAMLTTRNEEGRLAAHPLTVQESEFDGDLWFLVSKSSTFASDLRHDAHAGISLSSGSSWVSLSGEAQLVEDPAKVHELWSSMDEAWFPQGVDDPDLGLLKFTAESAEYWDSPGGKIAAAFSLVKAKLTGERYQGENETVELP</sequence>
<dbReference type="Pfam" id="PF16242">
    <property type="entry name" value="Pyrid_ox_like"/>
    <property type="match status" value="1"/>
</dbReference>
<dbReference type="InterPro" id="IPR038725">
    <property type="entry name" value="YdaG_split_barrel_FMN-bd"/>
</dbReference>
<feature type="domain" description="General stress protein FMN-binding split barrel" evidence="1">
    <location>
        <begin position="7"/>
        <end position="150"/>
    </location>
</feature>
<evidence type="ECO:0000259" key="1">
    <source>
        <dbReference type="Pfam" id="PF16242"/>
    </source>
</evidence>
<accession>A0ABQ2N5B2</accession>
<dbReference type="RefSeq" id="WP_188702566.1">
    <property type="nucleotide sequence ID" value="NZ_BMMQ01000009.1"/>
</dbReference>
<name>A0ABQ2N5B2_9MICO</name>
<evidence type="ECO:0000313" key="2">
    <source>
        <dbReference type="EMBL" id="GGO66467.1"/>
    </source>
</evidence>
<dbReference type="InterPro" id="IPR012349">
    <property type="entry name" value="Split_barrel_FMN-bd"/>
</dbReference>